<dbReference type="GO" id="GO:0009279">
    <property type="term" value="C:cell outer membrane"/>
    <property type="evidence" value="ECO:0007669"/>
    <property type="project" value="UniProtKB-SubCell"/>
</dbReference>
<dbReference type="SUPFAM" id="SSF49452">
    <property type="entry name" value="Starch-binding domain-like"/>
    <property type="match status" value="1"/>
</dbReference>
<evidence type="ECO:0000256" key="3">
    <source>
        <dbReference type="ARBA" id="ARBA00023237"/>
    </source>
</evidence>
<accession>A0A2A4GE92</accession>
<dbReference type="Gene3D" id="2.60.40.1120">
    <property type="entry name" value="Carboxypeptidase-like, regulatory domain"/>
    <property type="match status" value="1"/>
</dbReference>
<evidence type="ECO:0000313" key="5">
    <source>
        <dbReference type="EMBL" id="PCE66731.1"/>
    </source>
</evidence>
<comment type="subcellular location">
    <subcellularLocation>
        <location evidence="1">Cell outer membrane</location>
    </subcellularLocation>
</comment>
<dbReference type="Pfam" id="PF14905">
    <property type="entry name" value="OMP_b-brl_3"/>
    <property type="match status" value="1"/>
</dbReference>
<dbReference type="RefSeq" id="WP_097442253.1">
    <property type="nucleotide sequence ID" value="NZ_NBWU01000001.1"/>
</dbReference>
<dbReference type="GO" id="GO:0030246">
    <property type="term" value="F:carbohydrate binding"/>
    <property type="evidence" value="ECO:0007669"/>
    <property type="project" value="InterPro"/>
</dbReference>
<keyword evidence="6" id="KW-1185">Reference proteome</keyword>
<organism evidence="5 6">
    <name type="scientific">Sediminicola luteus</name>
    <dbReference type="NCBI Taxonomy" id="319238"/>
    <lineage>
        <taxon>Bacteria</taxon>
        <taxon>Pseudomonadati</taxon>
        <taxon>Bacteroidota</taxon>
        <taxon>Flavobacteriia</taxon>
        <taxon>Flavobacteriales</taxon>
        <taxon>Flavobacteriaceae</taxon>
        <taxon>Sediminicola</taxon>
    </lineage>
</organism>
<dbReference type="InterPro" id="IPR036942">
    <property type="entry name" value="Beta-barrel_TonB_sf"/>
</dbReference>
<dbReference type="PANTHER" id="PTHR40980">
    <property type="entry name" value="PLUG DOMAIN-CONTAINING PROTEIN"/>
    <property type="match status" value="1"/>
</dbReference>
<dbReference type="PANTHER" id="PTHR40980:SF4">
    <property type="entry name" value="TONB-DEPENDENT RECEPTOR-LIKE BETA-BARREL DOMAIN-CONTAINING PROTEIN"/>
    <property type="match status" value="1"/>
</dbReference>
<dbReference type="Gene3D" id="2.40.170.20">
    <property type="entry name" value="TonB-dependent receptor, beta-barrel domain"/>
    <property type="match status" value="1"/>
</dbReference>
<comment type="caution">
    <text evidence="5">The sequence shown here is derived from an EMBL/GenBank/DDBJ whole genome shotgun (WGS) entry which is preliminary data.</text>
</comment>
<evidence type="ECO:0000256" key="1">
    <source>
        <dbReference type="ARBA" id="ARBA00004442"/>
    </source>
</evidence>
<dbReference type="Proteomes" id="UP000219559">
    <property type="component" value="Unassembled WGS sequence"/>
</dbReference>
<dbReference type="Pfam" id="PF13715">
    <property type="entry name" value="CarbopepD_reg_2"/>
    <property type="match status" value="1"/>
</dbReference>
<feature type="domain" description="Outer membrane protein beta-barrel" evidence="4">
    <location>
        <begin position="379"/>
        <end position="785"/>
    </location>
</feature>
<sequence length="808" mass="91295">MPTAKFAQLVLPLICFVLGANLLLAQDITLTGKVSDSEGNPVGLASVFIMKTADSTLVSGVSADDDGQYKLTHITAGTYLIQASYISKLSEYRRIEVEKDTGLRPLIIEGSVEELEEVVVAAGKPRIKRLADRLVFDVKNSVVSNNNSWDILKKTPGVLSIGDRIMVRNQAPTLFLNGRKLQLTPDEVQDLLQGLDGQNISSIEIIHAPSAKYDASDAPILNIVTDKAVSTGYKGNLSGRYTQAVFSKFGFSTGHYYKTDKVNLFANYSINPAKKLKKDWGYAHFEDENGVNFTNWDSDFERVTKSLSQNIGTILDIETSEKGSLNFTGNLAFSPSTIDKTRTLVDMTNGVGTLDSLQSTQSRLDTHTSNLGLDLTYVHQMSDMGAELRFNTHLTLFDDHRDQGVSSDYLNAGGDLINEVDFATQAEKDIQIFTAQVDYSTPWGESRFETGLKTSHIDSESGIDYFNLMGGTSTLIPGLSDLYNYKERTHAGYVNLAHEWEKWSFSGGLRLEYIDASGESNQVTEINEQEYLELFPTFQLGHKPNANHSFVFDYSRRIERPRYQDLNPFAYFINENQFSLGNPNLRPSFTHNFNFNYTLKDTYSFDLYYRDNGHEIAGLAFQDNERVRIVTEQQNILGSRSYGLDVTWAQSFTDFWYSYLYGSIFWEEQDFLATQSGNMAYTNDIQAYYIAWSNFLTLSKDSSWRGEVSLVYLSNYLTGTYIIEAGTNLTLGVVKSFWNDRATLSITGEDVLNTYNAWARADFLNQDHGYKARIEQQLIRVGFTYKFGNFRLNDNRRELEKEELDRLE</sequence>
<dbReference type="EMBL" id="NBWU01000001">
    <property type="protein sequence ID" value="PCE66731.1"/>
    <property type="molecule type" value="Genomic_DNA"/>
</dbReference>
<evidence type="ECO:0000259" key="4">
    <source>
        <dbReference type="Pfam" id="PF14905"/>
    </source>
</evidence>
<dbReference type="AlphaFoldDB" id="A0A2A4GE92"/>
<gene>
    <name evidence="5" type="ORF">B7P33_05420</name>
</gene>
<name>A0A2A4GE92_9FLAO</name>
<reference evidence="5 6" key="1">
    <citation type="submission" date="2017-04" db="EMBL/GenBank/DDBJ databases">
        <title>A new member of the family Flavobacteriaceae isolated from ascidians.</title>
        <authorList>
            <person name="Chen L."/>
        </authorList>
    </citation>
    <scope>NUCLEOTIDE SEQUENCE [LARGE SCALE GENOMIC DNA]</scope>
    <source>
        <strain evidence="5 6">HQA918</strain>
    </source>
</reference>
<keyword evidence="2" id="KW-0472">Membrane</keyword>
<protein>
    <recommendedName>
        <fullName evidence="4">Outer membrane protein beta-barrel domain-containing protein</fullName>
    </recommendedName>
</protein>
<dbReference type="SUPFAM" id="SSF56935">
    <property type="entry name" value="Porins"/>
    <property type="match status" value="1"/>
</dbReference>
<keyword evidence="3" id="KW-0998">Cell outer membrane</keyword>
<evidence type="ECO:0000256" key="2">
    <source>
        <dbReference type="ARBA" id="ARBA00023136"/>
    </source>
</evidence>
<dbReference type="OrthoDB" id="8764943at2"/>
<dbReference type="InterPro" id="IPR041700">
    <property type="entry name" value="OMP_b-brl_3"/>
</dbReference>
<evidence type="ECO:0000313" key="6">
    <source>
        <dbReference type="Proteomes" id="UP000219559"/>
    </source>
</evidence>
<dbReference type="InterPro" id="IPR013784">
    <property type="entry name" value="Carb-bd-like_fold"/>
</dbReference>
<proteinExistence type="predicted"/>